<dbReference type="Proteomes" id="UP000000329">
    <property type="component" value="Chromosome"/>
</dbReference>
<name>D8IZY3_HERSS</name>
<evidence type="ECO:0000313" key="1">
    <source>
        <dbReference type="EMBL" id="ADJ62320.1"/>
    </source>
</evidence>
<protein>
    <submittedName>
        <fullName evidence="1">HrpD-like protein</fullName>
    </submittedName>
</protein>
<dbReference type="EMBL" id="CP002039">
    <property type="protein sequence ID" value="ADJ62320.1"/>
    <property type="molecule type" value="Genomic_DNA"/>
</dbReference>
<accession>D8IZY3</accession>
<dbReference type="OrthoDB" id="8759604at2"/>
<dbReference type="HOGENOM" id="CLU_1308742_0_0_4"/>
<proteinExistence type="predicted"/>
<sequence length="215" mass="24246">MRQDRMDPKAASAPSASFLDWWFAPWSYAHRPWPSLCQGMLAQRDAYRDWCRVVGVAADLPDSGDLRWQMTIRDSEEFHHAATLYGGLFAARRHDQAELAWLTPAERRWCLSVALTQPLQPWSGSLPEELRAIGVRARGMAELALRLERAFPGLWSRLRLLLPEQEAHQLAQVLTPTLSASAPPPLPRERERNCWQLCLAQARAGALSSQALLSA</sequence>
<dbReference type="STRING" id="757424.Hsero_0801"/>
<reference evidence="1 2" key="1">
    <citation type="submission" date="2010-04" db="EMBL/GenBank/DDBJ databases">
        <title>The genome of Herbaspirillum seropedicae SmR1, an endophytic, nitrogen-fixing, plant-growth promoting beta-Proteobacteria.</title>
        <authorList>
            <person name="Pedrosa F.O."/>
            <person name="Monteiro R.A."/>
            <person name="Wassem R."/>
            <person name="Cruz L.M."/>
            <person name="Ayub R.A."/>
            <person name="Colauto N.B."/>
            <person name="Fernandez M.A."/>
            <person name="Fungaro M.H.P."/>
            <person name="Grisard E.C."/>
            <person name="Hungria M."/>
            <person name="Madeira H.M.F."/>
            <person name="Nodari R.O."/>
            <person name="Osaku C.A."/>
            <person name="Petzl-Erler M.L."/>
            <person name="Terenzi H."/>
            <person name="Vieira L.G.E."/>
            <person name="Almeida M.I.M."/>
            <person name="Alves L.R."/>
            <person name="Arantes O.M.N."/>
            <person name="Balsanelli E."/>
            <person name="Barcellos F.G."/>
            <person name="Baura V.A."/>
            <person name="Binde D.R."/>
            <person name="Campo R.J."/>
            <person name="Chubatsu L.S."/>
            <person name="Chueire L.M.O."/>
            <person name="Ciferri R.R."/>
            <person name="Correa L.C."/>
            <person name="da Conceicao Silva J.L."/>
            <person name="Dabul A.N.G."/>
            <person name="Dambros B.P."/>
            <person name="Faoro H."/>
            <person name="Favetti A."/>
            <person name="Friedermann G."/>
            <person name="Furlaneto M.C."/>
            <person name="Gasques L.S."/>
            <person name="Gimenes C.C.T."/>
            <person name="Gioppo N.M.R."/>
            <person name="Glienke-Blanco C."/>
            <person name="Godoy L.P."/>
            <person name="Guerra M.P."/>
            <person name="Karp S."/>
            <person name="Kava-Cordeiro V."/>
            <person name="Margarido V.P."/>
            <person name="Mathioni S.M."/>
            <person name="Menck-Soares M.A."/>
            <person name="Murace N.K."/>
            <person name="Nicolas M.F."/>
            <person name="Oliveira C.E.C."/>
            <person name="Pagnan N.A.B."/>
            <person name="Pamphile J.A."/>
            <person name="Patussi E.V."/>
            <person name="Pereira L.F.P."/>
            <person name="Pereira-Ferrari L."/>
            <person name="Pinto F.G.S."/>
            <person name="Precoma C."/>
            <person name="Prioli A.J."/>
            <person name="Prioli S.M.A.P."/>
            <person name="Raittz R.T."/>
            <person name="Ramos H.J.O."/>
            <person name="Ribeiro E.M.S.F."/>
            <person name="Rigo L.U."/>
            <person name="Rocha C.L.M.S.C."/>
            <person name="Rocha S.N."/>
            <person name="Santos K."/>
            <person name="Satori D."/>
            <person name="Silva A.G."/>
            <person name="Simao R.C.G."/>
            <person name="Soares M.A.M."/>
            <person name="Souza E.M."/>
            <person name="Steffens M.B.R."/>
            <person name="Steindel M."/>
            <person name="Tadra-Sfeir M.Z."/>
            <person name="Takahashi E.K."/>
            <person name="Torres R.A."/>
            <person name="Valle J.S."/>
            <person name="Vernal J.I."/>
            <person name="Vilas-Boas L.A."/>
            <person name="Watanabe M.A.E."/>
            <person name="Weiss V.A."/>
            <person name="Yates M.A."/>
            <person name="Souza E.M."/>
        </authorList>
    </citation>
    <scope>NUCLEOTIDE SEQUENCE [LARGE SCALE GENOMIC DNA]</scope>
    <source>
        <strain evidence="1 2">SmR1</strain>
    </source>
</reference>
<evidence type="ECO:0000313" key="2">
    <source>
        <dbReference type="Proteomes" id="UP000000329"/>
    </source>
</evidence>
<dbReference type="eggNOG" id="ENOG503168C">
    <property type="taxonomic scope" value="Bacteria"/>
</dbReference>
<keyword evidence="2" id="KW-1185">Reference proteome</keyword>
<dbReference type="RefSeq" id="WP_013232837.1">
    <property type="nucleotide sequence ID" value="NC_014323.1"/>
</dbReference>
<gene>
    <name evidence="1" type="primary">hrpD</name>
    <name evidence="1" type="ordered locus">Hsero_0801</name>
</gene>
<organism evidence="1 2">
    <name type="scientific">Herbaspirillum seropedicae (strain SmR1)</name>
    <dbReference type="NCBI Taxonomy" id="757424"/>
    <lineage>
        <taxon>Bacteria</taxon>
        <taxon>Pseudomonadati</taxon>
        <taxon>Pseudomonadota</taxon>
        <taxon>Betaproteobacteria</taxon>
        <taxon>Burkholderiales</taxon>
        <taxon>Oxalobacteraceae</taxon>
        <taxon>Herbaspirillum</taxon>
    </lineage>
</organism>
<dbReference type="GeneID" id="29393567"/>
<dbReference type="AlphaFoldDB" id="D8IZY3"/>
<dbReference type="KEGG" id="hse:Hsero_0801"/>